<dbReference type="AlphaFoldDB" id="A0A089HL80"/>
<name>A0A089HL80_PAEDU</name>
<dbReference type="RefSeq" id="WP_042205337.1">
    <property type="nucleotide sequence ID" value="NZ_CP009288.1"/>
</dbReference>
<proteinExistence type="predicted"/>
<keyword evidence="2" id="KW-1185">Reference proteome</keyword>
<sequence length="115" mass="13219">MKHLSLLDSGNIQVGVRQRNVGEGESIRCRSTQRSLDFPAKTQVKDMCGGVYTMPLHAAQSGFSCENAGQRYVRRNLYDAARRSAVWIFLRKRRFFRRIAARNDEIPAKVREFKA</sequence>
<dbReference type="STRING" id="44251.PDUR_05150"/>
<evidence type="ECO:0000313" key="2">
    <source>
        <dbReference type="Proteomes" id="UP000029409"/>
    </source>
</evidence>
<reference evidence="1 2" key="1">
    <citation type="submission" date="2014-08" db="EMBL/GenBank/DDBJ databases">
        <title>Comparative genomics of the Paenibacillus odorifer group.</title>
        <authorList>
            <person name="den Bakker H.C."/>
            <person name="Tsai Y.-C."/>
            <person name="Martin N."/>
            <person name="Korlach J."/>
            <person name="Wiedmann M."/>
        </authorList>
    </citation>
    <scope>NUCLEOTIDE SEQUENCE [LARGE SCALE GENOMIC DNA]</scope>
    <source>
        <strain evidence="1 2">DSM 1735</strain>
    </source>
</reference>
<organism evidence="1 2">
    <name type="scientific">Paenibacillus durus</name>
    <name type="common">Paenibacillus azotofixans</name>
    <dbReference type="NCBI Taxonomy" id="44251"/>
    <lineage>
        <taxon>Bacteria</taxon>
        <taxon>Bacillati</taxon>
        <taxon>Bacillota</taxon>
        <taxon>Bacilli</taxon>
        <taxon>Bacillales</taxon>
        <taxon>Paenibacillaceae</taxon>
        <taxon>Paenibacillus</taxon>
    </lineage>
</organism>
<dbReference type="KEGG" id="pdu:PDUR_05150"/>
<evidence type="ECO:0000313" key="1">
    <source>
        <dbReference type="EMBL" id="AIQ11425.1"/>
    </source>
</evidence>
<protein>
    <submittedName>
        <fullName evidence="1">Uncharacterized protein</fullName>
    </submittedName>
</protein>
<dbReference type="Proteomes" id="UP000029409">
    <property type="component" value="Chromosome"/>
</dbReference>
<gene>
    <name evidence="1" type="ORF">PDUR_05150</name>
</gene>
<dbReference type="EMBL" id="CP009288">
    <property type="protein sequence ID" value="AIQ11425.1"/>
    <property type="molecule type" value="Genomic_DNA"/>
</dbReference>
<accession>A0A089HL80</accession>